<dbReference type="PROSITE" id="PS00463">
    <property type="entry name" value="ZN2_CY6_FUNGAL_1"/>
    <property type="match status" value="1"/>
</dbReference>
<reference evidence="3" key="1">
    <citation type="journal article" date="2020" name="Stud. Mycol.">
        <title>101 Dothideomycetes genomes: a test case for predicting lifestyles and emergence of pathogens.</title>
        <authorList>
            <person name="Haridas S."/>
            <person name="Albert R."/>
            <person name="Binder M."/>
            <person name="Bloem J."/>
            <person name="Labutti K."/>
            <person name="Salamov A."/>
            <person name="Andreopoulos B."/>
            <person name="Baker S."/>
            <person name="Barry K."/>
            <person name="Bills G."/>
            <person name="Bluhm B."/>
            <person name="Cannon C."/>
            <person name="Castanera R."/>
            <person name="Culley D."/>
            <person name="Daum C."/>
            <person name="Ezra D."/>
            <person name="Gonzalez J."/>
            <person name="Henrissat B."/>
            <person name="Kuo A."/>
            <person name="Liang C."/>
            <person name="Lipzen A."/>
            <person name="Lutzoni F."/>
            <person name="Magnuson J."/>
            <person name="Mondo S."/>
            <person name="Nolan M."/>
            <person name="Ohm R."/>
            <person name="Pangilinan J."/>
            <person name="Park H.-J."/>
            <person name="Ramirez L."/>
            <person name="Alfaro M."/>
            <person name="Sun H."/>
            <person name="Tritt A."/>
            <person name="Yoshinaga Y."/>
            <person name="Zwiers L.-H."/>
            <person name="Turgeon B."/>
            <person name="Goodwin S."/>
            <person name="Spatafora J."/>
            <person name="Crous P."/>
            <person name="Grigoriev I."/>
        </authorList>
    </citation>
    <scope>NUCLEOTIDE SEQUENCE</scope>
    <source>
        <strain evidence="3">CBS 122367</strain>
    </source>
</reference>
<gene>
    <name evidence="3" type="ORF">K458DRAFT_181944</name>
</gene>
<dbReference type="GO" id="GO:0008270">
    <property type="term" value="F:zinc ion binding"/>
    <property type="evidence" value="ECO:0007669"/>
    <property type="project" value="InterPro"/>
</dbReference>
<dbReference type="SUPFAM" id="SSF57701">
    <property type="entry name" value="Zn2/Cys6 DNA-binding domain"/>
    <property type="match status" value="1"/>
</dbReference>
<dbReference type="InterPro" id="IPR053157">
    <property type="entry name" value="Sterol_Uptake_Regulator"/>
</dbReference>
<dbReference type="OrthoDB" id="416217at2759"/>
<evidence type="ECO:0000256" key="1">
    <source>
        <dbReference type="ARBA" id="ARBA00023242"/>
    </source>
</evidence>
<evidence type="ECO:0000259" key="2">
    <source>
        <dbReference type="PROSITE" id="PS50048"/>
    </source>
</evidence>
<dbReference type="InterPro" id="IPR001138">
    <property type="entry name" value="Zn2Cys6_DnaBD"/>
</dbReference>
<dbReference type="PROSITE" id="PS50048">
    <property type="entry name" value="ZN2_CY6_FUNGAL_2"/>
    <property type="match status" value="1"/>
</dbReference>
<evidence type="ECO:0000313" key="3">
    <source>
        <dbReference type="EMBL" id="KAF2676473.1"/>
    </source>
</evidence>
<dbReference type="Pfam" id="PF00172">
    <property type="entry name" value="Zn_clus"/>
    <property type="match status" value="1"/>
</dbReference>
<sequence>MVSEIKWIAEGPNAKACVSSASAVVGVRPRRAHTKSRTGCNTCKTRRKKCDESQPACQQCQRKGIQCDYLSNHRDAARTRSMLQSQSQYSMSRQSARKEIAGVLELLCEQNGPSVKSHPRRVDVLQLIDHFLSEKNPWMGTPATQKTFQKHGMRLGMDAPHMLHAIVAFSAAHLDHLYPDPKLRVAAVHHYGRLVALYAVHMEQLGTETINHLFGTCILLTMLSYLVVGYDNPDLLCNPEEHECNWEAFRSLGGVRIMQGVPEYRAQLSQGVWRTMLEEAGRRKEEQDKAPVIPTTWWSNIMKDLCDLCDVSQDLQHGDPLYLEPLRGLNKIVHGGLDHAKIGQLMHFIGGLSPAFAEVLEQLELRAMLIVLYWHILLLLIGQWWTSRTGLVASRRAIAYLWKLGGTRIRKSLVFPAALCGLDVQYLDRLQKRNRGAITNVSPHLEIQLPYQ</sequence>
<name>A0A6G1IES4_9PLEO</name>
<dbReference type="AlphaFoldDB" id="A0A6G1IES4"/>
<protein>
    <recommendedName>
        <fullName evidence="2">Zn(2)-C6 fungal-type domain-containing protein</fullName>
    </recommendedName>
</protein>
<dbReference type="PANTHER" id="PTHR47784:SF9">
    <property type="entry name" value="ZN(II)2CYS6 TRANSCRIPTION FACTOR (EUROFUNG)"/>
    <property type="match status" value="1"/>
</dbReference>
<dbReference type="EMBL" id="MU005634">
    <property type="protein sequence ID" value="KAF2676473.1"/>
    <property type="molecule type" value="Genomic_DNA"/>
</dbReference>
<dbReference type="PRINTS" id="PR00755">
    <property type="entry name" value="AFLATOXINBRP"/>
</dbReference>
<organism evidence="3 4">
    <name type="scientific">Lentithecium fluviatile CBS 122367</name>
    <dbReference type="NCBI Taxonomy" id="1168545"/>
    <lineage>
        <taxon>Eukaryota</taxon>
        <taxon>Fungi</taxon>
        <taxon>Dikarya</taxon>
        <taxon>Ascomycota</taxon>
        <taxon>Pezizomycotina</taxon>
        <taxon>Dothideomycetes</taxon>
        <taxon>Pleosporomycetidae</taxon>
        <taxon>Pleosporales</taxon>
        <taxon>Massarineae</taxon>
        <taxon>Lentitheciaceae</taxon>
        <taxon>Lentithecium</taxon>
    </lineage>
</organism>
<dbReference type="Gene3D" id="4.10.240.10">
    <property type="entry name" value="Zn(2)-C6 fungal-type DNA-binding domain"/>
    <property type="match status" value="1"/>
</dbReference>
<dbReference type="GO" id="GO:0001228">
    <property type="term" value="F:DNA-binding transcription activator activity, RNA polymerase II-specific"/>
    <property type="evidence" value="ECO:0007669"/>
    <property type="project" value="TreeGrafter"/>
</dbReference>
<accession>A0A6G1IES4</accession>
<dbReference type="Proteomes" id="UP000799291">
    <property type="component" value="Unassembled WGS sequence"/>
</dbReference>
<proteinExistence type="predicted"/>
<feature type="domain" description="Zn(2)-C6 fungal-type" evidence="2">
    <location>
        <begin position="39"/>
        <end position="69"/>
    </location>
</feature>
<keyword evidence="1" id="KW-0539">Nucleus</keyword>
<dbReference type="CDD" id="cd00067">
    <property type="entry name" value="GAL4"/>
    <property type="match status" value="1"/>
</dbReference>
<dbReference type="SMART" id="SM00066">
    <property type="entry name" value="GAL4"/>
    <property type="match status" value="1"/>
</dbReference>
<dbReference type="InterPro" id="IPR036864">
    <property type="entry name" value="Zn2-C6_fun-type_DNA-bd_sf"/>
</dbReference>
<keyword evidence="4" id="KW-1185">Reference proteome</keyword>
<evidence type="ECO:0000313" key="4">
    <source>
        <dbReference type="Proteomes" id="UP000799291"/>
    </source>
</evidence>
<dbReference type="PANTHER" id="PTHR47784">
    <property type="entry name" value="STEROL UPTAKE CONTROL PROTEIN 2"/>
    <property type="match status" value="1"/>
</dbReference>